<dbReference type="Pfam" id="PF19783">
    <property type="entry name" value="DUF6268"/>
    <property type="match status" value="1"/>
</dbReference>
<dbReference type="InterPro" id="IPR046235">
    <property type="entry name" value="DUF6268"/>
</dbReference>
<evidence type="ECO:0000313" key="2">
    <source>
        <dbReference type="EMBL" id="MCT7941676.1"/>
    </source>
</evidence>
<feature type="domain" description="DUF6268" evidence="1">
    <location>
        <begin position="117"/>
        <end position="299"/>
    </location>
</feature>
<evidence type="ECO:0000259" key="1">
    <source>
        <dbReference type="Pfam" id="PF19783"/>
    </source>
</evidence>
<protein>
    <submittedName>
        <fullName evidence="2">DUF6268 family outer membrane beta-barrel protein</fullName>
    </submittedName>
</protein>
<sequence length="308" mass="34274">MTSAFYQQTQIRNLLSTPKLVPIIVVAVGLSSMNAQASKRSPFELNVARTSVQSADVGENGNELKRDVWITKLSAAMPLNKHWMIGANIGYENLDYGWRVNQQSPLINSNVPWSTINQYSAGLSLIYRPDNNWTFLFAPKLQYAYANTASSSNAQSYGVVASGMYRFESGNMLGIGVAYLNDISEVRTVPYLAVRWQITDKWVLANPFQAGFSGPAGLELTYELSQDWNFGVGSSRRTESFLIENDDKAIKIEEWVSFLRAGWNISESVSLNAYAGYYFNGDMELSNPQLSEEISDQAAAALAFKVKF</sequence>
<dbReference type="SUPFAM" id="SSF56935">
    <property type="entry name" value="Porins"/>
    <property type="match status" value="1"/>
</dbReference>
<dbReference type="RefSeq" id="WP_261298062.1">
    <property type="nucleotide sequence ID" value="NZ_JAMTCD010000007.1"/>
</dbReference>
<dbReference type="AlphaFoldDB" id="A0A9X2WLN2"/>
<accession>A0A9X2WLN2</accession>
<dbReference type="EMBL" id="JAMTCD010000007">
    <property type="protein sequence ID" value="MCT7941676.1"/>
    <property type="molecule type" value="Genomic_DNA"/>
</dbReference>
<proteinExistence type="predicted"/>
<organism evidence="2 3">
    <name type="scientific">Shewanella holmiensis</name>
    <dbReference type="NCBI Taxonomy" id="2952222"/>
    <lineage>
        <taxon>Bacteria</taxon>
        <taxon>Pseudomonadati</taxon>
        <taxon>Pseudomonadota</taxon>
        <taxon>Gammaproteobacteria</taxon>
        <taxon>Alteromonadales</taxon>
        <taxon>Shewanellaceae</taxon>
        <taxon>Shewanella</taxon>
    </lineage>
</organism>
<keyword evidence="3" id="KW-1185">Reference proteome</keyword>
<comment type="caution">
    <text evidence="2">The sequence shown here is derived from an EMBL/GenBank/DDBJ whole genome shotgun (WGS) entry which is preliminary data.</text>
</comment>
<gene>
    <name evidence="2" type="ORF">NE535_07675</name>
</gene>
<dbReference type="Proteomes" id="UP001155546">
    <property type="component" value="Unassembled WGS sequence"/>
</dbReference>
<evidence type="ECO:0000313" key="3">
    <source>
        <dbReference type="Proteomes" id="UP001155546"/>
    </source>
</evidence>
<reference evidence="2" key="1">
    <citation type="journal article" date="2023" name="Int. J. Syst. Evol. Microbiol.">
        <title>&lt;i&gt;Shewanella septentrionalis&lt;/i&gt; sp. nov. and &lt;i&gt;Shewanella holmiensis&lt;/i&gt; sp. nov., isolated from Baltic Sea water and sediments.</title>
        <authorList>
            <person name="Martin-Rodriguez A.J."/>
            <person name="Thorell K."/>
            <person name="Joffre E."/>
            <person name="Jensie-Markopoulos S."/>
            <person name="Moore E.R.B."/>
            <person name="Sjoling A."/>
        </authorList>
    </citation>
    <scope>NUCLEOTIDE SEQUENCE</scope>
    <source>
        <strain evidence="2">SP1S2-7</strain>
    </source>
</reference>
<name>A0A9X2WLN2_9GAMM</name>